<dbReference type="GeneID" id="36496123"/>
<evidence type="ECO:0000256" key="7">
    <source>
        <dbReference type="SAM" id="Phobius"/>
    </source>
</evidence>
<dbReference type="GO" id="GO:0006754">
    <property type="term" value="P:ATP biosynthetic process"/>
    <property type="evidence" value="ECO:0007669"/>
    <property type="project" value="UniProtKB-KW"/>
</dbReference>
<dbReference type="AlphaFoldDB" id="A0A2P1E6K8"/>
<keyword evidence="2 7" id="KW-0812">Transmembrane</keyword>
<evidence type="ECO:0000313" key="9">
    <source>
        <dbReference type="EMBL" id="AVK94025.1"/>
    </source>
</evidence>
<comment type="subcellular location">
    <subcellularLocation>
        <location evidence="1">Mitochondrion membrane</location>
    </subcellularLocation>
</comment>
<keyword evidence="5 7" id="KW-0472">Membrane</keyword>
<gene>
    <name evidence="9" type="primary">atp8</name>
    <name evidence="9" type="ORF">TampMt_p010</name>
</gene>
<organism evidence="9">
    <name type="scientific">Teleaulax amphioxeia</name>
    <dbReference type="NCBI Taxonomy" id="77931"/>
    <lineage>
        <taxon>Eukaryota</taxon>
        <taxon>Cryptophyceae</taxon>
        <taxon>Pyrenomonadales</taxon>
        <taxon>Geminigeraceae</taxon>
        <taxon>Teleaulax</taxon>
    </lineage>
</organism>
<name>A0A2P1E6K8_9CRYP</name>
<dbReference type="InterPro" id="IPR003319">
    <property type="entry name" value="YMF19-like_N"/>
</dbReference>
<evidence type="ECO:0000256" key="6">
    <source>
        <dbReference type="ARBA" id="ARBA00023310"/>
    </source>
</evidence>
<evidence type="ECO:0000256" key="5">
    <source>
        <dbReference type="ARBA" id="ARBA00023136"/>
    </source>
</evidence>
<sequence>MPQLDLMHFFTQFFWFSIGFTFLYAYLLHNVVPAIAKNLKFRQKKLELLANDINKGKDGVSDLLGVYDNLIFRSFQLWKSNISNLTEHGNNWFSTNVKNLNNSNFNAANKEYLKTVGEQNYRNLVVKSFVSKK</sequence>
<feature type="transmembrane region" description="Helical" evidence="7">
    <location>
        <begin position="12"/>
        <end position="36"/>
    </location>
</feature>
<geneLocation type="mitochondrion" evidence="9"/>
<evidence type="ECO:0000256" key="3">
    <source>
        <dbReference type="ARBA" id="ARBA00022989"/>
    </source>
</evidence>
<accession>A0A2P1E6K8</accession>
<keyword evidence="6" id="KW-0066">ATP synthesis</keyword>
<evidence type="ECO:0000259" key="8">
    <source>
        <dbReference type="Pfam" id="PF02326"/>
    </source>
</evidence>
<dbReference type="GO" id="GO:0031966">
    <property type="term" value="C:mitochondrial membrane"/>
    <property type="evidence" value="ECO:0007669"/>
    <property type="project" value="UniProtKB-SubCell"/>
</dbReference>
<evidence type="ECO:0000256" key="1">
    <source>
        <dbReference type="ARBA" id="ARBA00004325"/>
    </source>
</evidence>
<protein>
    <submittedName>
        <fullName evidence="9">ATP synthase F0 subunit 8</fullName>
    </submittedName>
</protein>
<dbReference type="EMBL" id="MG680944">
    <property type="protein sequence ID" value="AVK94025.1"/>
    <property type="molecule type" value="Genomic_DNA"/>
</dbReference>
<proteinExistence type="predicted"/>
<dbReference type="Pfam" id="PF02326">
    <property type="entry name" value="YMF19"/>
    <property type="match status" value="1"/>
</dbReference>
<feature type="domain" description="ATP synthase YMF19-like N-terminal" evidence="8">
    <location>
        <begin position="2"/>
        <end position="55"/>
    </location>
</feature>
<evidence type="ECO:0000256" key="4">
    <source>
        <dbReference type="ARBA" id="ARBA00023128"/>
    </source>
</evidence>
<dbReference type="RefSeq" id="YP_009475763.1">
    <property type="nucleotide sequence ID" value="NC_037436.1"/>
</dbReference>
<keyword evidence="3 7" id="KW-1133">Transmembrane helix</keyword>
<evidence type="ECO:0000256" key="2">
    <source>
        <dbReference type="ARBA" id="ARBA00022692"/>
    </source>
</evidence>
<reference evidence="9" key="1">
    <citation type="journal article" date="2018" name="BMC Genomics">
        <title>Comparative mitochondrial genomics of cryptophyte algae: gene shuffling and dynamic mobile genetic elements.</title>
        <authorList>
            <person name="Kim J.I."/>
            <person name="Yoon H.S."/>
            <person name="Yi G."/>
            <person name="Shin W."/>
            <person name="Archibald J.M."/>
        </authorList>
    </citation>
    <scope>NUCLEOTIDE SEQUENCE</scope>
    <source>
        <strain evidence="9">HACCP-CR01</strain>
    </source>
</reference>
<keyword evidence="4 9" id="KW-0496">Mitochondrion</keyword>